<evidence type="ECO:0000313" key="1">
    <source>
        <dbReference type="EMBL" id="KAB2582148.1"/>
    </source>
</evidence>
<accession>A0A5N5DVM0</accession>
<comment type="caution">
    <text evidence="1">The sequence shown here is derived from an EMBL/GenBank/DDBJ whole genome shotgun (WGS) entry which is preliminary data.</text>
</comment>
<dbReference type="EMBL" id="MRBO01000731">
    <property type="protein sequence ID" value="KAB2582148.1"/>
    <property type="molecule type" value="Genomic_DNA"/>
</dbReference>
<protein>
    <submittedName>
        <fullName evidence="1">Uncharacterized protein</fullName>
    </submittedName>
</protein>
<evidence type="ECO:0000313" key="2">
    <source>
        <dbReference type="Proteomes" id="UP000325576"/>
    </source>
</evidence>
<gene>
    <name evidence="1" type="ORF">BS297_27445</name>
</gene>
<dbReference type="Proteomes" id="UP000325576">
    <property type="component" value="Unassembled WGS sequence"/>
</dbReference>
<proteinExistence type="predicted"/>
<organism evidence="1 2">
    <name type="scientific">Rhodococcus erythropolis</name>
    <name type="common">Arthrobacter picolinophilus</name>
    <dbReference type="NCBI Taxonomy" id="1833"/>
    <lineage>
        <taxon>Bacteria</taxon>
        <taxon>Bacillati</taxon>
        <taxon>Actinomycetota</taxon>
        <taxon>Actinomycetes</taxon>
        <taxon>Mycobacteriales</taxon>
        <taxon>Nocardiaceae</taxon>
        <taxon>Rhodococcus</taxon>
        <taxon>Rhodococcus erythropolis group</taxon>
    </lineage>
</organism>
<name>A0A5N5DVM0_RHOER</name>
<reference evidence="1 2" key="1">
    <citation type="journal article" date="2017" name="Poromechanics V (2013)">
        <title>Genomic Characterization of the Arsenic-Tolerant Actinobacterium, &lt;i&gt;Rhodococcus erythropolis&lt;/i&gt; S43.</title>
        <authorList>
            <person name="Retamal-Morales G."/>
            <person name="Mehnert M."/>
            <person name="Schwabe R."/>
            <person name="Tischler D."/>
            <person name="Schloemann M."/>
            <person name="Levican G.J."/>
        </authorList>
    </citation>
    <scope>NUCLEOTIDE SEQUENCE [LARGE SCALE GENOMIC DNA]</scope>
    <source>
        <strain evidence="1 2">S43</strain>
    </source>
</reference>
<sequence>MVCHGRTPTFVGRKLRVWGGTAREVADTERQIYAGQMPDHPFMLVGQRYLADPQRSVGGLHSYAHVPHRDATDPIIGQIERFAPDFRDHIVGTANRSPTEFAAYIIKRRRRRRFHLRKMTASSCSARTTWSPYSTGIPGTYICEAQPLLVRERTPRAALRSLGRAD</sequence>
<dbReference type="AlphaFoldDB" id="A0A5N5DVM0"/>